<feature type="region of interest" description="Disordered" evidence="1">
    <location>
        <begin position="231"/>
        <end position="251"/>
    </location>
</feature>
<gene>
    <name evidence="2" type="ORF">MEDL_29118</name>
</gene>
<proteinExistence type="predicted"/>
<name>A0A8S3SB25_MYTED</name>
<comment type="caution">
    <text evidence="2">The sequence shown here is derived from an EMBL/GenBank/DDBJ whole genome shotgun (WGS) entry which is preliminary data.</text>
</comment>
<reference evidence="2" key="1">
    <citation type="submission" date="2021-03" db="EMBL/GenBank/DDBJ databases">
        <authorList>
            <person name="Bekaert M."/>
        </authorList>
    </citation>
    <scope>NUCLEOTIDE SEQUENCE</scope>
</reference>
<dbReference type="EMBL" id="CAJPWZ010001441">
    <property type="protein sequence ID" value="CAG2215343.1"/>
    <property type="molecule type" value="Genomic_DNA"/>
</dbReference>
<keyword evidence="3" id="KW-1185">Reference proteome</keyword>
<protein>
    <submittedName>
        <fullName evidence="2">Uncharacterized protein</fullName>
    </submittedName>
</protein>
<dbReference type="AlphaFoldDB" id="A0A8S3SB25"/>
<evidence type="ECO:0000313" key="2">
    <source>
        <dbReference type="EMBL" id="CAG2215343.1"/>
    </source>
</evidence>
<dbReference type="Proteomes" id="UP000683360">
    <property type="component" value="Unassembled WGS sequence"/>
</dbReference>
<evidence type="ECO:0000313" key="3">
    <source>
        <dbReference type="Proteomes" id="UP000683360"/>
    </source>
</evidence>
<dbReference type="OrthoDB" id="6124172at2759"/>
<organism evidence="2 3">
    <name type="scientific">Mytilus edulis</name>
    <name type="common">Blue mussel</name>
    <dbReference type="NCBI Taxonomy" id="6550"/>
    <lineage>
        <taxon>Eukaryota</taxon>
        <taxon>Metazoa</taxon>
        <taxon>Spiralia</taxon>
        <taxon>Lophotrochozoa</taxon>
        <taxon>Mollusca</taxon>
        <taxon>Bivalvia</taxon>
        <taxon>Autobranchia</taxon>
        <taxon>Pteriomorphia</taxon>
        <taxon>Mytilida</taxon>
        <taxon>Mytiloidea</taxon>
        <taxon>Mytilidae</taxon>
        <taxon>Mytilinae</taxon>
        <taxon>Mytilus</taxon>
    </lineage>
</organism>
<accession>A0A8S3SB25</accession>
<sequence length="428" mass="49001">MLTAGHPQTHKKTLKKADSVLSKVMSSVIDQNEAEYIIYSSDLINVKNIAGKTSIPTYSRWMHGILGTVSSWDSGFWILHNNLLFPAIQNGILAVPGSKAWYATTVRDSSADIFYICLTADTQGNITEMLTSIMAGNPFIYKRKLRSYNFIQPYFKEVRPLQTSFGYEMSASIFLICAKLPNVHMNVIKSAKLSQWPCRNRNSHQKRSNLYNQGKAKHSTHMVTNVKQTDLFPTRKGNNDDENNNVLISDATKDSDEKDAAKFCLMYDCDKNEDVQKEQEQFDISHSKNSLLKNPKTEDLFSKMVTDITMKHTIKNPRKIHKTDIKKKKGCRFCQNAKEQFILLANSIQTEYLDFVIVDINEPSLPDDLQVPFTPYVRFSTDEYVLSDAKKGKDSLLTKYEISERKRRDTRDILKGTYTSLELQHIKC</sequence>
<evidence type="ECO:0000256" key="1">
    <source>
        <dbReference type="SAM" id="MobiDB-lite"/>
    </source>
</evidence>